<proteinExistence type="predicted"/>
<dbReference type="InterPro" id="IPR054267">
    <property type="entry name" value="DUF6998"/>
</dbReference>
<name>A0A1W1HD44_9BACT</name>
<dbReference type="Pfam" id="PF23870">
    <property type="entry name" value="DUF7225"/>
    <property type="match status" value="1"/>
</dbReference>
<evidence type="ECO:0000313" key="4">
    <source>
        <dbReference type="Proteomes" id="UP000191931"/>
    </source>
</evidence>
<accession>A0A1W1HD44</accession>
<dbReference type="Proteomes" id="UP000191931">
    <property type="component" value="Unassembled WGS sequence"/>
</dbReference>
<dbReference type="AlphaFoldDB" id="A0A1W1HD44"/>
<sequence>MTIFDKVDEILKIQNKSIFSTSEIKDLCHDHYGINKNSVIPSDYCYNRTNHGIANDKNILIFLGAGEYKYVGRDHQYSGWVYHKEKGETKEKIVGEWKNGKYIDFDQALTYEEHDTDHGAEPTSNVSGLSKDRLEELYSNYLGLLELEISILGCKATEVRHLIGRIGEFKCAMETNGTLAAVPNQHGFDVISEHGKRISVKTTAQVSGFVSINSNTLDRVDELMVIQYKANKFSIVYHGSVTKAIEVSRLYSHRYELDISKAVLL</sequence>
<evidence type="ECO:0000259" key="2">
    <source>
        <dbReference type="Pfam" id="PF23870"/>
    </source>
</evidence>
<dbReference type="InterPro" id="IPR055649">
    <property type="entry name" value="DUF7225"/>
</dbReference>
<reference evidence="3 4" key="1">
    <citation type="submission" date="2017-03" db="EMBL/GenBank/DDBJ databases">
        <authorList>
            <person name="Afonso C.L."/>
            <person name="Miller P.J."/>
            <person name="Scott M.A."/>
            <person name="Spackman E."/>
            <person name="Goraichik I."/>
            <person name="Dimitrov K.M."/>
            <person name="Suarez D.L."/>
            <person name="Swayne D.E."/>
        </authorList>
    </citation>
    <scope>NUCLEOTIDE SEQUENCE [LARGE SCALE GENOMIC DNA]</scope>
    <source>
        <strain evidence="3">PRJEB14757</strain>
    </source>
</reference>
<evidence type="ECO:0000313" key="3">
    <source>
        <dbReference type="EMBL" id="SLM30421.1"/>
    </source>
</evidence>
<dbReference type="RefSeq" id="WP_139786884.1">
    <property type="nucleotide sequence ID" value="NZ_LT828560.1"/>
</dbReference>
<gene>
    <name evidence="3" type="ORF">MTBBW1_2230006</name>
</gene>
<protein>
    <recommendedName>
        <fullName evidence="5">Restriction endonuclease</fullName>
    </recommendedName>
</protein>
<organism evidence="3 4">
    <name type="scientific">Desulfamplus magnetovallimortis</name>
    <dbReference type="NCBI Taxonomy" id="1246637"/>
    <lineage>
        <taxon>Bacteria</taxon>
        <taxon>Pseudomonadati</taxon>
        <taxon>Thermodesulfobacteriota</taxon>
        <taxon>Desulfobacteria</taxon>
        <taxon>Desulfobacterales</taxon>
        <taxon>Desulfobacteraceae</taxon>
        <taxon>Desulfamplus</taxon>
    </lineage>
</organism>
<feature type="domain" description="DUF7225" evidence="2">
    <location>
        <begin position="2"/>
        <end position="102"/>
    </location>
</feature>
<evidence type="ECO:0000259" key="1">
    <source>
        <dbReference type="Pfam" id="PF22522"/>
    </source>
</evidence>
<dbReference type="OrthoDB" id="7221045at2"/>
<dbReference type="EMBL" id="FWEV01000139">
    <property type="protein sequence ID" value="SLM30421.1"/>
    <property type="molecule type" value="Genomic_DNA"/>
</dbReference>
<feature type="domain" description="DUF6998" evidence="1">
    <location>
        <begin position="147"/>
        <end position="246"/>
    </location>
</feature>
<evidence type="ECO:0008006" key="5">
    <source>
        <dbReference type="Google" id="ProtNLM"/>
    </source>
</evidence>
<keyword evidence="4" id="KW-1185">Reference proteome</keyword>
<dbReference type="STRING" id="1246637.MTBBW1_2230006"/>
<dbReference type="Pfam" id="PF22522">
    <property type="entry name" value="DUF6998"/>
    <property type="match status" value="1"/>
</dbReference>